<evidence type="ECO:0000313" key="1">
    <source>
        <dbReference type="EMBL" id="RDE25162.1"/>
    </source>
</evidence>
<dbReference type="Proteomes" id="UP000253769">
    <property type="component" value="Unassembled WGS sequence"/>
</dbReference>
<dbReference type="RefSeq" id="WP_114694758.1">
    <property type="nucleotide sequence ID" value="NZ_QQOH01000001.1"/>
</dbReference>
<protein>
    <submittedName>
        <fullName evidence="1">Uncharacterized protein</fullName>
    </submittedName>
</protein>
<organism evidence="1 2">
    <name type="scientific">Motiliproteus coralliicola</name>
    <dbReference type="NCBI Taxonomy" id="2283196"/>
    <lineage>
        <taxon>Bacteria</taxon>
        <taxon>Pseudomonadati</taxon>
        <taxon>Pseudomonadota</taxon>
        <taxon>Gammaproteobacteria</taxon>
        <taxon>Oceanospirillales</taxon>
        <taxon>Oceanospirillaceae</taxon>
        <taxon>Motiliproteus</taxon>
    </lineage>
</organism>
<reference evidence="1 2" key="1">
    <citation type="submission" date="2018-07" db="EMBL/GenBank/DDBJ databases">
        <title>Motiliproteus coralliicola sp. nov., a bacterium isolated from Coral.</title>
        <authorList>
            <person name="Wang G."/>
        </authorList>
    </citation>
    <scope>NUCLEOTIDE SEQUENCE [LARGE SCALE GENOMIC DNA]</scope>
    <source>
        <strain evidence="1 2">C34</strain>
    </source>
</reference>
<comment type="caution">
    <text evidence="1">The sequence shown here is derived from an EMBL/GenBank/DDBJ whole genome shotgun (WGS) entry which is preliminary data.</text>
</comment>
<accession>A0A369WU09</accession>
<dbReference type="AlphaFoldDB" id="A0A369WU09"/>
<keyword evidence="2" id="KW-1185">Reference proteome</keyword>
<proteinExistence type="predicted"/>
<gene>
    <name evidence="1" type="ORF">DV711_06290</name>
</gene>
<evidence type="ECO:0000313" key="2">
    <source>
        <dbReference type="Proteomes" id="UP000253769"/>
    </source>
</evidence>
<dbReference type="EMBL" id="QQOH01000001">
    <property type="protein sequence ID" value="RDE25162.1"/>
    <property type="molecule type" value="Genomic_DNA"/>
</dbReference>
<sequence length="122" mass="13584">MKQAANKHRDFKALALALHAIYTTTNERTDNRRKALDTLAAEQKFATTAGMLSSFASHARKHEMSSADYRKAAAEGTLPKHISFVPKPVVSKGTNQSSPISTRRKLLIRPWTQQNLQLEIPA</sequence>
<name>A0A369WU09_9GAMM</name>